<comment type="caution">
    <text evidence="1">The sequence shown here is derived from an EMBL/GenBank/DDBJ whole genome shotgun (WGS) entry which is preliminary data.</text>
</comment>
<gene>
    <name evidence="1" type="ORF">V1478_008819</name>
</gene>
<protein>
    <submittedName>
        <fullName evidence="1">Uncharacterized protein</fullName>
    </submittedName>
</protein>
<dbReference type="Proteomes" id="UP001607302">
    <property type="component" value="Unassembled WGS sequence"/>
</dbReference>
<accession>A0ABD2AUK9</accession>
<reference evidence="1 2" key="1">
    <citation type="journal article" date="2024" name="Ann. Entomol. Soc. Am.">
        <title>Genomic analyses of the southern and eastern yellowjacket wasps (Hymenoptera: Vespidae) reveal evolutionary signatures of social life.</title>
        <authorList>
            <person name="Catto M.A."/>
            <person name="Caine P.B."/>
            <person name="Orr S.E."/>
            <person name="Hunt B.G."/>
            <person name="Goodisman M.A.D."/>
        </authorList>
    </citation>
    <scope>NUCLEOTIDE SEQUENCE [LARGE SCALE GENOMIC DNA]</scope>
    <source>
        <strain evidence="1">233</strain>
        <tissue evidence="1">Head and thorax</tissue>
    </source>
</reference>
<evidence type="ECO:0000313" key="2">
    <source>
        <dbReference type="Proteomes" id="UP001607302"/>
    </source>
</evidence>
<dbReference type="AlphaFoldDB" id="A0ABD2AUK9"/>
<proteinExistence type="predicted"/>
<feature type="non-terminal residue" evidence="1">
    <location>
        <position position="1"/>
    </location>
</feature>
<evidence type="ECO:0000313" key="1">
    <source>
        <dbReference type="EMBL" id="KAL2724306.1"/>
    </source>
</evidence>
<sequence>KECRECLQCALVDFRQVHCDVVLLLPHFLIGDFILPTQDQSDYLKVTDKSSIPRDRAAFRTRAVIVVNLSRTSSPSSTQYVHNNELELVIVHRLNEHRVERVNRRLSGHGRLDDWPVRCSRRDHKCNHSRATCGCRIESTLGLIQLCLSISMAASSEGPSPTKGRNECSRLRTLEIFPFISEVIVRISNTNGST</sequence>
<dbReference type="EMBL" id="JAUDFV010000139">
    <property type="protein sequence ID" value="KAL2724306.1"/>
    <property type="molecule type" value="Genomic_DNA"/>
</dbReference>
<name>A0ABD2AUK9_VESSQ</name>
<keyword evidence="2" id="KW-1185">Reference proteome</keyword>
<organism evidence="1 2">
    <name type="scientific">Vespula squamosa</name>
    <name type="common">Southern yellow jacket</name>
    <name type="synonym">Wasp</name>
    <dbReference type="NCBI Taxonomy" id="30214"/>
    <lineage>
        <taxon>Eukaryota</taxon>
        <taxon>Metazoa</taxon>
        <taxon>Ecdysozoa</taxon>
        <taxon>Arthropoda</taxon>
        <taxon>Hexapoda</taxon>
        <taxon>Insecta</taxon>
        <taxon>Pterygota</taxon>
        <taxon>Neoptera</taxon>
        <taxon>Endopterygota</taxon>
        <taxon>Hymenoptera</taxon>
        <taxon>Apocrita</taxon>
        <taxon>Aculeata</taxon>
        <taxon>Vespoidea</taxon>
        <taxon>Vespidae</taxon>
        <taxon>Vespinae</taxon>
        <taxon>Vespula</taxon>
    </lineage>
</organism>